<feature type="compositionally biased region" description="Basic and acidic residues" evidence="1">
    <location>
        <begin position="1"/>
        <end position="10"/>
    </location>
</feature>
<feature type="region of interest" description="Disordered" evidence="1">
    <location>
        <begin position="1"/>
        <end position="22"/>
    </location>
</feature>
<dbReference type="AlphaFoldDB" id="A0ABD0WTY2"/>
<evidence type="ECO:0000313" key="3">
    <source>
        <dbReference type="Proteomes" id="UP001557470"/>
    </source>
</evidence>
<organism evidence="2 3">
    <name type="scientific">Umbra pygmaea</name>
    <name type="common">Eastern mudminnow</name>
    <dbReference type="NCBI Taxonomy" id="75934"/>
    <lineage>
        <taxon>Eukaryota</taxon>
        <taxon>Metazoa</taxon>
        <taxon>Chordata</taxon>
        <taxon>Craniata</taxon>
        <taxon>Vertebrata</taxon>
        <taxon>Euteleostomi</taxon>
        <taxon>Actinopterygii</taxon>
        <taxon>Neopterygii</taxon>
        <taxon>Teleostei</taxon>
        <taxon>Protacanthopterygii</taxon>
        <taxon>Esociformes</taxon>
        <taxon>Umbridae</taxon>
        <taxon>Umbra</taxon>
    </lineage>
</organism>
<keyword evidence="3" id="KW-1185">Reference proteome</keyword>
<evidence type="ECO:0000256" key="1">
    <source>
        <dbReference type="SAM" id="MobiDB-lite"/>
    </source>
</evidence>
<sequence length="69" mass="7963">MITFFSKHEFTGSAEETTQPPPLKAQRTELIFINFKIHVGFNLTPDQLLRFSVSCFIHPLLCEMSSRSF</sequence>
<accession>A0ABD0WTY2</accession>
<comment type="caution">
    <text evidence="2">The sequence shown here is derived from an EMBL/GenBank/DDBJ whole genome shotgun (WGS) entry which is preliminary data.</text>
</comment>
<dbReference type="EMBL" id="JAGEUA010000005">
    <property type="protein sequence ID" value="KAL0978608.1"/>
    <property type="molecule type" value="Genomic_DNA"/>
</dbReference>
<proteinExistence type="predicted"/>
<gene>
    <name evidence="2" type="ORF">UPYG_G00172840</name>
</gene>
<protein>
    <submittedName>
        <fullName evidence="2">Uncharacterized protein</fullName>
    </submittedName>
</protein>
<dbReference type="Proteomes" id="UP001557470">
    <property type="component" value="Unassembled WGS sequence"/>
</dbReference>
<reference evidence="2 3" key="1">
    <citation type="submission" date="2024-06" db="EMBL/GenBank/DDBJ databases">
        <authorList>
            <person name="Pan Q."/>
            <person name="Wen M."/>
            <person name="Jouanno E."/>
            <person name="Zahm M."/>
            <person name="Klopp C."/>
            <person name="Cabau C."/>
            <person name="Louis A."/>
            <person name="Berthelot C."/>
            <person name="Parey E."/>
            <person name="Roest Crollius H."/>
            <person name="Montfort J."/>
            <person name="Robinson-Rechavi M."/>
            <person name="Bouchez O."/>
            <person name="Lampietro C."/>
            <person name="Lopez Roques C."/>
            <person name="Donnadieu C."/>
            <person name="Postlethwait J."/>
            <person name="Bobe J."/>
            <person name="Verreycken H."/>
            <person name="Guiguen Y."/>
        </authorList>
    </citation>
    <scope>NUCLEOTIDE SEQUENCE [LARGE SCALE GENOMIC DNA]</scope>
    <source>
        <strain evidence="2">Up_M1</strain>
        <tissue evidence="2">Testis</tissue>
    </source>
</reference>
<name>A0ABD0WTY2_UMBPY</name>
<evidence type="ECO:0000313" key="2">
    <source>
        <dbReference type="EMBL" id="KAL0978608.1"/>
    </source>
</evidence>